<evidence type="ECO:0000256" key="14">
    <source>
        <dbReference type="ARBA" id="ARBA00022840"/>
    </source>
</evidence>
<dbReference type="GO" id="GO:0042254">
    <property type="term" value="P:ribosome biogenesis"/>
    <property type="evidence" value="ECO:0007669"/>
    <property type="project" value="UniProtKB-KW"/>
</dbReference>
<evidence type="ECO:0000256" key="1">
    <source>
        <dbReference type="ARBA" id="ARBA00001946"/>
    </source>
</evidence>
<keyword evidence="25" id="KW-1185">Reference proteome</keyword>
<evidence type="ECO:0000256" key="3">
    <source>
        <dbReference type="ARBA" id="ARBA00009196"/>
    </source>
</evidence>
<evidence type="ECO:0000313" key="25">
    <source>
        <dbReference type="Proteomes" id="UP000799753"/>
    </source>
</evidence>
<proteinExistence type="inferred from homology"/>
<comment type="subcellular location">
    <subcellularLocation>
        <location evidence="2">Cytoplasm</location>
    </subcellularLocation>
</comment>
<feature type="binding site" evidence="20">
    <location>
        <position position="250"/>
    </location>
    <ligand>
        <name>ATP</name>
        <dbReference type="ChEBI" id="CHEBI:30616"/>
    </ligand>
</feature>
<evidence type="ECO:0000256" key="17">
    <source>
        <dbReference type="ARBA" id="ARBA00048679"/>
    </source>
</evidence>
<evidence type="ECO:0000256" key="2">
    <source>
        <dbReference type="ARBA" id="ARBA00004496"/>
    </source>
</evidence>
<evidence type="ECO:0000256" key="15">
    <source>
        <dbReference type="ARBA" id="ARBA00022842"/>
    </source>
</evidence>
<keyword evidence="8 18" id="KW-0723">Serine/threonine-protein kinase</keyword>
<feature type="compositionally biased region" description="Basic and acidic residues" evidence="22">
    <location>
        <begin position="476"/>
        <end position="505"/>
    </location>
</feature>
<sequence length="528" mass="60113">MATVEQKTIDPATVDPATVDPATEESDESLDDLFYPSDQEDDAPELVDSLNPNDYTKSYNRQRKLNDSSVPDDQKPKTNTQPKLNTQASVADQITELSKHASKIKLEGFNVGESRKRDKSDRATREQVLDPRTRMILYQLLNRDIISEINGVISTGKEANVYHAVVLPDDALPAHRAVKVYKTAILAFKDRSRYVNGDYRFNKGGYNKGNGRSIVQVWAEKEFRNLKRIHSIGIPCPEPLYLRQNVLVMGFVGDKKGHAAPRLRDVTFSALGPEEEEQKYKDLYVQLLTYMRIMYHSCRLVHGDLSEYNVLYHEDKLIMIDVSQSVEHDHPRSLEFLRVDIKNVSDFFRSHNVEVLSERNIFKFITGEAGGKESPEIALSIEKMFQVRAALTDDQQRAENEDDEVFRSQYIPQNLNEVYDIERDGELLNSGKRGDLIYQGLLADKLTPASQNESDASASGSGDEDSEHENDDDADFVDKGPARGKKNMDKDEKAAHKKAVKEEKREKRKEKLPKHLKNRLVKTTAKRK</sequence>
<evidence type="ECO:0000256" key="8">
    <source>
        <dbReference type="ARBA" id="ARBA00022527"/>
    </source>
</evidence>
<dbReference type="PANTHER" id="PTHR45723">
    <property type="entry name" value="SERINE/THREONINE-PROTEIN KINASE RIO1"/>
    <property type="match status" value="1"/>
</dbReference>
<dbReference type="GO" id="GO:0016787">
    <property type="term" value="F:hydrolase activity"/>
    <property type="evidence" value="ECO:0007669"/>
    <property type="project" value="UniProtKB-KW"/>
</dbReference>
<keyword evidence="6" id="KW-0963">Cytoplasm</keyword>
<dbReference type="GO" id="GO:0004674">
    <property type="term" value="F:protein serine/threonine kinase activity"/>
    <property type="evidence" value="ECO:0007669"/>
    <property type="project" value="UniProtKB-KW"/>
</dbReference>
<dbReference type="Proteomes" id="UP000799753">
    <property type="component" value="Unassembled WGS sequence"/>
</dbReference>
<feature type="region of interest" description="Disordered" evidence="22">
    <location>
        <begin position="1"/>
        <end position="89"/>
    </location>
</feature>
<feature type="compositionally biased region" description="Basic residues" evidence="22">
    <location>
        <begin position="506"/>
        <end position="528"/>
    </location>
</feature>
<dbReference type="GO" id="GO:0005524">
    <property type="term" value="F:ATP binding"/>
    <property type="evidence" value="ECO:0007669"/>
    <property type="project" value="UniProtKB-KW"/>
</dbReference>
<evidence type="ECO:0000256" key="6">
    <source>
        <dbReference type="ARBA" id="ARBA00022490"/>
    </source>
</evidence>
<keyword evidence="13" id="KW-0378">Hydrolase</keyword>
<dbReference type="InterPro" id="IPR051272">
    <property type="entry name" value="RIO-type_Ser/Thr_kinase"/>
</dbReference>
<evidence type="ECO:0000256" key="7">
    <source>
        <dbReference type="ARBA" id="ARBA00022517"/>
    </source>
</evidence>
<dbReference type="GO" id="GO:0046872">
    <property type="term" value="F:metal ion binding"/>
    <property type="evidence" value="ECO:0007669"/>
    <property type="project" value="UniProtKB-KW"/>
</dbReference>
<comment type="cofactor">
    <cofactor evidence="1 21">
        <name>Mg(2+)</name>
        <dbReference type="ChEBI" id="CHEBI:18420"/>
    </cofactor>
</comment>
<keyword evidence="10" id="KW-0479">Metal-binding</keyword>
<dbReference type="InterPro" id="IPR011009">
    <property type="entry name" value="Kinase-like_dom_sf"/>
</dbReference>
<keyword evidence="7" id="KW-0690">Ribosome biogenesis</keyword>
<feature type="compositionally biased region" description="Acidic residues" evidence="22">
    <location>
        <begin position="22"/>
        <end position="31"/>
    </location>
</feature>
<dbReference type="PROSITE" id="PS01245">
    <property type="entry name" value="RIO1"/>
    <property type="match status" value="1"/>
</dbReference>
<feature type="compositionally biased region" description="Basic and acidic residues" evidence="22">
    <location>
        <begin position="113"/>
        <end position="127"/>
    </location>
</feature>
<dbReference type="Gene3D" id="3.30.200.20">
    <property type="entry name" value="Phosphorylase Kinase, domain 1"/>
    <property type="match status" value="1"/>
</dbReference>
<dbReference type="InterPro" id="IPR018935">
    <property type="entry name" value="RIO_kinase_CS"/>
</dbReference>
<dbReference type="OrthoDB" id="205248at2759"/>
<evidence type="ECO:0000256" key="13">
    <source>
        <dbReference type="ARBA" id="ARBA00022801"/>
    </source>
</evidence>
<feature type="region of interest" description="Disordered" evidence="22">
    <location>
        <begin position="447"/>
        <end position="528"/>
    </location>
</feature>
<evidence type="ECO:0000256" key="20">
    <source>
        <dbReference type="PIRSR" id="PIRSR038147-2"/>
    </source>
</evidence>
<evidence type="ECO:0000313" key="24">
    <source>
        <dbReference type="EMBL" id="KAF2634508.1"/>
    </source>
</evidence>
<accession>A0A6A6RKJ5</accession>
<feature type="compositionally biased region" description="Low complexity" evidence="22">
    <location>
        <begin position="452"/>
        <end position="461"/>
    </location>
</feature>
<evidence type="ECO:0000256" key="18">
    <source>
        <dbReference type="PIRNR" id="PIRNR038147"/>
    </source>
</evidence>
<keyword evidence="12 18" id="KW-0418">Kinase</keyword>
<keyword evidence="15" id="KW-0460">Magnesium</keyword>
<feature type="binding site" evidence="21">
    <location>
        <position position="309"/>
    </location>
    <ligand>
        <name>Mg(2+)</name>
        <dbReference type="ChEBI" id="CHEBI:18420"/>
    </ligand>
</feature>
<feature type="active site" description="Proton acceptor" evidence="19">
    <location>
        <position position="304"/>
    </location>
</feature>
<evidence type="ECO:0000256" key="10">
    <source>
        <dbReference type="ARBA" id="ARBA00022723"/>
    </source>
</evidence>
<dbReference type="InterPro" id="IPR000687">
    <property type="entry name" value="RIO_kinase"/>
</dbReference>
<dbReference type="GO" id="GO:0005737">
    <property type="term" value="C:cytoplasm"/>
    <property type="evidence" value="ECO:0007669"/>
    <property type="project" value="UniProtKB-SubCell"/>
</dbReference>
<feature type="binding site" evidence="21">
    <location>
        <position position="321"/>
    </location>
    <ligand>
        <name>Mg(2+)</name>
        <dbReference type="ChEBI" id="CHEBI:18420"/>
    </ligand>
</feature>
<dbReference type="InterPro" id="IPR017407">
    <property type="entry name" value="Ser/Thr_kinase_Rio1"/>
</dbReference>
<evidence type="ECO:0000256" key="9">
    <source>
        <dbReference type="ARBA" id="ARBA00022679"/>
    </source>
</evidence>
<feature type="binding site" evidence="20">
    <location>
        <position position="179"/>
    </location>
    <ligand>
        <name>ATP</name>
        <dbReference type="ChEBI" id="CHEBI:30616"/>
    </ligand>
</feature>
<dbReference type="SUPFAM" id="SSF56112">
    <property type="entry name" value="Protein kinase-like (PK-like)"/>
    <property type="match status" value="1"/>
</dbReference>
<evidence type="ECO:0000256" key="11">
    <source>
        <dbReference type="ARBA" id="ARBA00022741"/>
    </source>
</evidence>
<keyword evidence="14 18" id="KW-0067">ATP-binding</keyword>
<evidence type="ECO:0000256" key="21">
    <source>
        <dbReference type="PIRSR" id="PIRSR038147-3"/>
    </source>
</evidence>
<evidence type="ECO:0000256" key="16">
    <source>
        <dbReference type="ARBA" id="ARBA00047899"/>
    </source>
</evidence>
<dbReference type="InterPro" id="IPR018934">
    <property type="entry name" value="RIO_dom"/>
</dbReference>
<dbReference type="EMBL" id="MU006822">
    <property type="protein sequence ID" value="KAF2634508.1"/>
    <property type="molecule type" value="Genomic_DNA"/>
</dbReference>
<dbReference type="FunFam" id="3.30.200.20:FF:000148">
    <property type="entry name" value="Serine/threonine-protein kinase RIO1"/>
    <property type="match status" value="1"/>
</dbReference>
<dbReference type="Pfam" id="PF01163">
    <property type="entry name" value="RIO1"/>
    <property type="match status" value="1"/>
</dbReference>
<feature type="active site" description="4-aspartylphosphate intermediate" evidence="19">
    <location>
        <position position="321"/>
    </location>
</feature>
<protein>
    <recommendedName>
        <fullName evidence="5 18">Serine/threonine-protein kinase RIO1</fullName>
        <ecNumber evidence="4 18">2.7.11.1</ecNumber>
    </recommendedName>
</protein>
<comment type="catalytic activity">
    <reaction evidence="17 18">
        <text>L-seryl-[protein] + ATP = O-phospho-L-seryl-[protein] + ADP + H(+)</text>
        <dbReference type="Rhea" id="RHEA:17989"/>
        <dbReference type="Rhea" id="RHEA-COMP:9863"/>
        <dbReference type="Rhea" id="RHEA-COMP:11604"/>
        <dbReference type="ChEBI" id="CHEBI:15378"/>
        <dbReference type="ChEBI" id="CHEBI:29999"/>
        <dbReference type="ChEBI" id="CHEBI:30616"/>
        <dbReference type="ChEBI" id="CHEBI:83421"/>
        <dbReference type="ChEBI" id="CHEBI:456216"/>
        <dbReference type="EC" id="2.7.11.1"/>
    </reaction>
</comment>
<dbReference type="EC" id="2.7.11.1" evidence="4 18"/>
<organism evidence="24 25">
    <name type="scientific">Massarina eburnea CBS 473.64</name>
    <dbReference type="NCBI Taxonomy" id="1395130"/>
    <lineage>
        <taxon>Eukaryota</taxon>
        <taxon>Fungi</taxon>
        <taxon>Dikarya</taxon>
        <taxon>Ascomycota</taxon>
        <taxon>Pezizomycotina</taxon>
        <taxon>Dothideomycetes</taxon>
        <taxon>Pleosporomycetidae</taxon>
        <taxon>Pleosporales</taxon>
        <taxon>Massarineae</taxon>
        <taxon>Massarinaceae</taxon>
        <taxon>Massarina</taxon>
    </lineage>
</organism>
<dbReference type="PIRSF" id="PIRSF038147">
    <property type="entry name" value="Ser/Thr_PK_RIO1"/>
    <property type="match status" value="1"/>
</dbReference>
<keyword evidence="11 18" id="KW-0547">Nucleotide-binding</keyword>
<name>A0A6A6RKJ5_9PLEO</name>
<evidence type="ECO:0000256" key="4">
    <source>
        <dbReference type="ARBA" id="ARBA00012513"/>
    </source>
</evidence>
<comment type="similarity">
    <text evidence="3 18">Belongs to the protein kinase superfamily. RIO-type Ser/Thr kinase family.</text>
</comment>
<feature type="compositionally biased region" description="Polar residues" evidence="22">
    <location>
        <begin position="50"/>
        <end position="59"/>
    </location>
</feature>
<evidence type="ECO:0000256" key="22">
    <source>
        <dbReference type="SAM" id="MobiDB-lite"/>
    </source>
</evidence>
<dbReference type="Gene3D" id="1.10.510.10">
    <property type="entry name" value="Transferase(Phosphotransferase) domain 1"/>
    <property type="match status" value="1"/>
</dbReference>
<feature type="domain" description="RIO kinase" evidence="23">
    <location>
        <begin position="118"/>
        <end position="367"/>
    </location>
</feature>
<dbReference type="CDD" id="cd05147">
    <property type="entry name" value="RIO1_euk"/>
    <property type="match status" value="1"/>
</dbReference>
<keyword evidence="9 18" id="KW-0808">Transferase</keyword>
<comment type="catalytic activity">
    <reaction evidence="16 18">
        <text>L-threonyl-[protein] + ATP = O-phospho-L-threonyl-[protein] + ADP + H(+)</text>
        <dbReference type="Rhea" id="RHEA:46608"/>
        <dbReference type="Rhea" id="RHEA-COMP:11060"/>
        <dbReference type="Rhea" id="RHEA-COMP:11605"/>
        <dbReference type="ChEBI" id="CHEBI:15378"/>
        <dbReference type="ChEBI" id="CHEBI:30013"/>
        <dbReference type="ChEBI" id="CHEBI:30616"/>
        <dbReference type="ChEBI" id="CHEBI:61977"/>
        <dbReference type="ChEBI" id="CHEBI:456216"/>
        <dbReference type="EC" id="2.7.11.1"/>
    </reaction>
</comment>
<evidence type="ECO:0000256" key="5">
    <source>
        <dbReference type="ARBA" id="ARBA00016038"/>
    </source>
</evidence>
<gene>
    <name evidence="24" type="ORF">P280DRAFT_238474</name>
</gene>
<feature type="region of interest" description="Disordered" evidence="22">
    <location>
        <begin position="108"/>
        <end position="127"/>
    </location>
</feature>
<dbReference type="SMART" id="SM00090">
    <property type="entry name" value="RIO"/>
    <property type="match status" value="1"/>
</dbReference>
<reference evidence="24" key="1">
    <citation type="journal article" date="2020" name="Stud. Mycol.">
        <title>101 Dothideomycetes genomes: a test case for predicting lifestyles and emergence of pathogens.</title>
        <authorList>
            <person name="Haridas S."/>
            <person name="Albert R."/>
            <person name="Binder M."/>
            <person name="Bloem J."/>
            <person name="Labutti K."/>
            <person name="Salamov A."/>
            <person name="Andreopoulos B."/>
            <person name="Baker S."/>
            <person name="Barry K."/>
            <person name="Bills G."/>
            <person name="Bluhm B."/>
            <person name="Cannon C."/>
            <person name="Castanera R."/>
            <person name="Culley D."/>
            <person name="Daum C."/>
            <person name="Ezra D."/>
            <person name="Gonzalez J."/>
            <person name="Henrissat B."/>
            <person name="Kuo A."/>
            <person name="Liang C."/>
            <person name="Lipzen A."/>
            <person name="Lutzoni F."/>
            <person name="Magnuson J."/>
            <person name="Mondo S."/>
            <person name="Nolan M."/>
            <person name="Ohm R."/>
            <person name="Pangilinan J."/>
            <person name="Park H.-J."/>
            <person name="Ramirez L."/>
            <person name="Alfaro M."/>
            <person name="Sun H."/>
            <person name="Tritt A."/>
            <person name="Yoshinaga Y."/>
            <person name="Zwiers L.-H."/>
            <person name="Turgeon B."/>
            <person name="Goodwin S."/>
            <person name="Spatafora J."/>
            <person name="Crous P."/>
            <person name="Grigoriev I."/>
        </authorList>
    </citation>
    <scope>NUCLEOTIDE SEQUENCE</scope>
    <source>
        <strain evidence="24">CBS 473.64</strain>
    </source>
</reference>
<evidence type="ECO:0000259" key="23">
    <source>
        <dbReference type="SMART" id="SM00090"/>
    </source>
</evidence>
<dbReference type="AlphaFoldDB" id="A0A6A6RKJ5"/>
<evidence type="ECO:0000256" key="19">
    <source>
        <dbReference type="PIRSR" id="PIRSR038147-1"/>
    </source>
</evidence>
<feature type="compositionally biased region" description="Acidic residues" evidence="22">
    <location>
        <begin position="462"/>
        <end position="475"/>
    </location>
</feature>
<evidence type="ECO:0000256" key="12">
    <source>
        <dbReference type="ARBA" id="ARBA00022777"/>
    </source>
</evidence>
<feature type="compositionally biased region" description="Polar residues" evidence="22">
    <location>
        <begin position="67"/>
        <end position="89"/>
    </location>
</feature>